<feature type="transmembrane region" description="Helical" evidence="7">
    <location>
        <begin position="308"/>
        <end position="328"/>
    </location>
</feature>
<dbReference type="EMBL" id="MU128925">
    <property type="protein sequence ID" value="KAF9518385.1"/>
    <property type="molecule type" value="Genomic_DNA"/>
</dbReference>
<feature type="transmembrane region" description="Helical" evidence="7">
    <location>
        <begin position="108"/>
        <end position="138"/>
    </location>
</feature>
<evidence type="ECO:0008006" key="10">
    <source>
        <dbReference type="Google" id="ProtNLM"/>
    </source>
</evidence>
<feature type="transmembrane region" description="Helical" evidence="7">
    <location>
        <begin position="50"/>
        <end position="73"/>
    </location>
</feature>
<protein>
    <recommendedName>
        <fullName evidence="10">Nucleoside transporter</fullName>
    </recommendedName>
</protein>
<gene>
    <name evidence="8" type="ORF">BS47DRAFT_1289639</name>
</gene>
<dbReference type="GO" id="GO:0015205">
    <property type="term" value="F:nucleobase transmembrane transporter activity"/>
    <property type="evidence" value="ECO:0007669"/>
    <property type="project" value="TreeGrafter"/>
</dbReference>
<name>A0A9P6B7I4_9AGAM</name>
<organism evidence="8 9">
    <name type="scientific">Hydnum rufescens UP504</name>
    <dbReference type="NCBI Taxonomy" id="1448309"/>
    <lineage>
        <taxon>Eukaryota</taxon>
        <taxon>Fungi</taxon>
        <taxon>Dikarya</taxon>
        <taxon>Basidiomycota</taxon>
        <taxon>Agaricomycotina</taxon>
        <taxon>Agaricomycetes</taxon>
        <taxon>Cantharellales</taxon>
        <taxon>Hydnaceae</taxon>
        <taxon>Hydnum</taxon>
    </lineage>
</organism>
<dbReference type="PIRSF" id="PIRSF016379">
    <property type="entry name" value="ENT"/>
    <property type="match status" value="1"/>
</dbReference>
<dbReference type="PANTHER" id="PTHR10332">
    <property type="entry name" value="EQUILIBRATIVE NUCLEOSIDE TRANSPORTER"/>
    <property type="match status" value="1"/>
</dbReference>
<evidence type="ECO:0000313" key="8">
    <source>
        <dbReference type="EMBL" id="KAF9518385.1"/>
    </source>
</evidence>
<evidence type="ECO:0000256" key="5">
    <source>
        <dbReference type="ARBA" id="ARBA00022989"/>
    </source>
</evidence>
<evidence type="ECO:0000313" key="9">
    <source>
        <dbReference type="Proteomes" id="UP000886523"/>
    </source>
</evidence>
<feature type="transmembrane region" description="Helical" evidence="7">
    <location>
        <begin position="85"/>
        <end position="102"/>
    </location>
</feature>
<keyword evidence="5 7" id="KW-1133">Transmembrane helix</keyword>
<accession>A0A9P6B7I4</accession>
<dbReference type="Pfam" id="PF01733">
    <property type="entry name" value="Nucleoside_tran"/>
    <property type="match status" value="1"/>
</dbReference>
<evidence type="ECO:0000256" key="3">
    <source>
        <dbReference type="ARBA" id="ARBA00022448"/>
    </source>
</evidence>
<keyword evidence="4 7" id="KW-0812">Transmembrane</keyword>
<comment type="similarity">
    <text evidence="2">Belongs to the SLC29A/ENT transporter (TC 2.A.57) family.</text>
</comment>
<dbReference type="GO" id="GO:0034257">
    <property type="term" value="F:nicotinamide riboside transmembrane transporter activity"/>
    <property type="evidence" value="ECO:0007669"/>
    <property type="project" value="TreeGrafter"/>
</dbReference>
<dbReference type="AlphaFoldDB" id="A0A9P6B7I4"/>
<comment type="subcellular location">
    <subcellularLocation>
        <location evidence="1">Membrane</location>
        <topology evidence="1">Multi-pass membrane protein</topology>
    </subcellularLocation>
</comment>
<reference evidence="8" key="1">
    <citation type="journal article" date="2020" name="Nat. Commun.">
        <title>Large-scale genome sequencing of mycorrhizal fungi provides insights into the early evolution of symbiotic traits.</title>
        <authorList>
            <person name="Miyauchi S."/>
            <person name="Kiss E."/>
            <person name="Kuo A."/>
            <person name="Drula E."/>
            <person name="Kohler A."/>
            <person name="Sanchez-Garcia M."/>
            <person name="Morin E."/>
            <person name="Andreopoulos B."/>
            <person name="Barry K.W."/>
            <person name="Bonito G."/>
            <person name="Buee M."/>
            <person name="Carver A."/>
            <person name="Chen C."/>
            <person name="Cichocki N."/>
            <person name="Clum A."/>
            <person name="Culley D."/>
            <person name="Crous P.W."/>
            <person name="Fauchery L."/>
            <person name="Girlanda M."/>
            <person name="Hayes R.D."/>
            <person name="Keri Z."/>
            <person name="LaButti K."/>
            <person name="Lipzen A."/>
            <person name="Lombard V."/>
            <person name="Magnuson J."/>
            <person name="Maillard F."/>
            <person name="Murat C."/>
            <person name="Nolan M."/>
            <person name="Ohm R.A."/>
            <person name="Pangilinan J."/>
            <person name="Pereira M.F."/>
            <person name="Perotto S."/>
            <person name="Peter M."/>
            <person name="Pfister S."/>
            <person name="Riley R."/>
            <person name="Sitrit Y."/>
            <person name="Stielow J.B."/>
            <person name="Szollosi G."/>
            <person name="Zifcakova L."/>
            <person name="Stursova M."/>
            <person name="Spatafora J.W."/>
            <person name="Tedersoo L."/>
            <person name="Vaario L.M."/>
            <person name="Yamada A."/>
            <person name="Yan M."/>
            <person name="Wang P."/>
            <person name="Xu J."/>
            <person name="Bruns T."/>
            <person name="Baldrian P."/>
            <person name="Vilgalys R."/>
            <person name="Dunand C."/>
            <person name="Henrissat B."/>
            <person name="Grigoriev I.V."/>
            <person name="Hibbett D."/>
            <person name="Nagy L.G."/>
            <person name="Martin F.M."/>
        </authorList>
    </citation>
    <scope>NUCLEOTIDE SEQUENCE</scope>
    <source>
        <strain evidence="8">UP504</strain>
    </source>
</reference>
<keyword evidence="3" id="KW-0813">Transport</keyword>
<keyword evidence="9" id="KW-1185">Reference proteome</keyword>
<evidence type="ECO:0000256" key="4">
    <source>
        <dbReference type="ARBA" id="ARBA00022692"/>
    </source>
</evidence>
<feature type="transmembrane region" description="Helical" evidence="7">
    <location>
        <begin position="12"/>
        <end position="38"/>
    </location>
</feature>
<dbReference type="GO" id="GO:0000329">
    <property type="term" value="C:fungal-type vacuole membrane"/>
    <property type="evidence" value="ECO:0007669"/>
    <property type="project" value="TreeGrafter"/>
</dbReference>
<dbReference type="InterPro" id="IPR002259">
    <property type="entry name" value="Eqnu_transpt"/>
</dbReference>
<evidence type="ECO:0000256" key="2">
    <source>
        <dbReference type="ARBA" id="ARBA00007965"/>
    </source>
</evidence>
<sequence>MSSSTPVANSRVQWIFFALGASVLLSWNSLITATPYFLSRLDGTGYKSTFSSYLSATYTASNFGFLALATASFKPSSASRTIRKSMLLIVIMLFLLAASPMLPLEGSFFFFFIIFNSMIQASAGSYLQTAVAGLGALFGPQILQYAFTGQAAVGVIVSVVQYISLAVSLRGDNFQGGTSGTQNETSKTSLSSSAFIFFGIATGYMVLSLAAHALLIRMPAYLAIIKPFEQPREVLGEEEPSDNFLEQSENQPFLSGIIDVQFPGKGNIWEVANTNIVYNIAVAYVFVVTLSVFPPITSSILSVHRDSTSGILAPALFISFHFLTFNVGDWLGRYLCAFPRLRMWSPRRLAVCSLLRTLFIPLFLSCNVSPGTQSPPPSLTAVITEAAPIINSDLIFFAILLAFGVSGGYLSSMCIIAASSLENNSKIQKEQVDTAATVAQFFLIGGIFVGSIMSFGVRATICNCNPFYG</sequence>
<dbReference type="GO" id="GO:0005886">
    <property type="term" value="C:plasma membrane"/>
    <property type="evidence" value="ECO:0007669"/>
    <property type="project" value="TreeGrafter"/>
</dbReference>
<feature type="transmembrane region" description="Helical" evidence="7">
    <location>
        <begin position="276"/>
        <end position="296"/>
    </location>
</feature>
<keyword evidence="6 7" id="KW-0472">Membrane</keyword>
<feature type="transmembrane region" description="Helical" evidence="7">
    <location>
        <begin position="438"/>
        <end position="457"/>
    </location>
</feature>
<dbReference type="OrthoDB" id="10261753at2759"/>
<evidence type="ECO:0000256" key="1">
    <source>
        <dbReference type="ARBA" id="ARBA00004141"/>
    </source>
</evidence>
<proteinExistence type="inferred from homology"/>
<comment type="caution">
    <text evidence="8">The sequence shown here is derived from an EMBL/GenBank/DDBJ whole genome shotgun (WGS) entry which is preliminary data.</text>
</comment>
<feature type="transmembrane region" description="Helical" evidence="7">
    <location>
        <begin position="145"/>
        <end position="164"/>
    </location>
</feature>
<dbReference type="Proteomes" id="UP000886523">
    <property type="component" value="Unassembled WGS sequence"/>
</dbReference>
<feature type="transmembrane region" description="Helical" evidence="7">
    <location>
        <begin position="194"/>
        <end position="216"/>
    </location>
</feature>
<evidence type="ECO:0000256" key="7">
    <source>
        <dbReference type="SAM" id="Phobius"/>
    </source>
</evidence>
<evidence type="ECO:0000256" key="6">
    <source>
        <dbReference type="ARBA" id="ARBA00023136"/>
    </source>
</evidence>
<dbReference type="PANTHER" id="PTHR10332:SF88">
    <property type="entry name" value="EQUILIBRATIVE NUCLEOSIDE TRANSPORTER 1, ISOFORM A"/>
    <property type="match status" value="1"/>
</dbReference>
<feature type="transmembrane region" description="Helical" evidence="7">
    <location>
        <begin position="394"/>
        <end position="418"/>
    </location>
</feature>